<feature type="binding site" evidence="6">
    <location>
        <position position="139"/>
    </location>
    <ligand>
        <name>Mg(2+)</name>
        <dbReference type="ChEBI" id="CHEBI:18420"/>
        <label>1</label>
        <note>catalytic</note>
    </ligand>
</feature>
<dbReference type="InterPro" id="IPR000760">
    <property type="entry name" value="Inositol_monophosphatase-like"/>
</dbReference>
<evidence type="ECO:0000256" key="5">
    <source>
        <dbReference type="ARBA" id="ARBA00022842"/>
    </source>
</evidence>
<evidence type="ECO:0000313" key="7">
    <source>
        <dbReference type="EMBL" id="PQK16352.1"/>
    </source>
</evidence>
<evidence type="ECO:0000313" key="8">
    <source>
        <dbReference type="Proteomes" id="UP000237441"/>
    </source>
</evidence>
<keyword evidence="5 6" id="KW-0460">Magnesium</keyword>
<dbReference type="PANTHER" id="PTHR43200">
    <property type="entry name" value="PHOSPHATASE"/>
    <property type="match status" value="1"/>
</dbReference>
<sequence>MGSTMYAEERRIASAAVHHASVLTKSVMRSIKHVSKKDSTPVTVADFAVQALLIGTLSQAFPADGFLGEESAAALRQDAVLCRQVWELVSSTEAWPGAVASQAAATLTRPPGSPEEMMELIDRGGLGNGGRHGRTWVMDPIDGTATFIESGQYAVAVALIQDGKEVLGVVGCPNLALDLDHLESVPTDDEGYGFIVSAVHGDKGVLVQPVGAGELPPGQFIPSRCRLQPQDEASSIQYSHFNFVDSMSGEAYHLNKAKQLTKRLGCAPFPGSEAWSTQVRLVILALGKTSCNNVQVRIPPPRVDGGKEDPEDYIWDYAGAHLILREAGGVATDLDGKEVDFGRGRRLSGNWGLVAASHSSLQGRVLGQVRAFLELDK</sequence>
<comment type="similarity">
    <text evidence="2">Belongs to the inositol monophosphatase superfamily.</text>
</comment>
<keyword evidence="3 6" id="KW-0479">Metal-binding</keyword>
<dbReference type="Gene3D" id="3.30.540.10">
    <property type="entry name" value="Fructose-1,6-Bisphosphatase, subunit A, domain 1"/>
    <property type="match status" value="1"/>
</dbReference>
<accession>A0A2S7YKG8</accession>
<reference evidence="7 8" key="1">
    <citation type="submission" date="2016-07" db="EMBL/GenBank/DDBJ databases">
        <title>Comparative genomics of the entomopathogenic fungus Beauveria bassiana.</title>
        <authorList>
            <person name="Valero Jimenez C.A."/>
            <person name="Zwaan B.J."/>
            <person name="Van Kan J.A."/>
            <person name="Takken W."/>
            <person name="Debets A.J."/>
            <person name="Schoustra S.E."/>
            <person name="Koenraadt C.J."/>
        </authorList>
    </citation>
    <scope>NUCLEOTIDE SEQUENCE [LARGE SCALE GENOMIC DNA]</scope>
    <source>
        <strain evidence="7 8">ARSEF 8028</strain>
    </source>
</reference>
<evidence type="ECO:0000256" key="6">
    <source>
        <dbReference type="PIRSR" id="PIRSR600760-2"/>
    </source>
</evidence>
<feature type="binding site" evidence="6">
    <location>
        <position position="316"/>
    </location>
    <ligand>
        <name>Mg(2+)</name>
        <dbReference type="ChEBI" id="CHEBI:18420"/>
        <label>1</label>
        <note>catalytic</note>
    </ligand>
</feature>
<dbReference type="GO" id="GO:0008441">
    <property type="term" value="F:3'(2'),5'-bisphosphate nucleotidase activity"/>
    <property type="evidence" value="ECO:0007669"/>
    <property type="project" value="TreeGrafter"/>
</dbReference>
<dbReference type="Proteomes" id="UP000237441">
    <property type="component" value="Unassembled WGS sequence"/>
</dbReference>
<dbReference type="AlphaFoldDB" id="A0A2S7YKG8"/>
<dbReference type="Pfam" id="PF00459">
    <property type="entry name" value="Inositol_P"/>
    <property type="match status" value="1"/>
</dbReference>
<evidence type="ECO:0008006" key="9">
    <source>
        <dbReference type="Google" id="ProtNLM"/>
    </source>
</evidence>
<dbReference type="GO" id="GO:0000103">
    <property type="term" value="P:sulfate assimilation"/>
    <property type="evidence" value="ECO:0007669"/>
    <property type="project" value="TreeGrafter"/>
</dbReference>
<evidence type="ECO:0000256" key="2">
    <source>
        <dbReference type="ARBA" id="ARBA00009759"/>
    </source>
</evidence>
<dbReference type="EMBL" id="JRHA01000006">
    <property type="protein sequence ID" value="PQK16352.1"/>
    <property type="molecule type" value="Genomic_DNA"/>
</dbReference>
<dbReference type="GO" id="GO:0046854">
    <property type="term" value="P:phosphatidylinositol phosphate biosynthetic process"/>
    <property type="evidence" value="ECO:0007669"/>
    <property type="project" value="InterPro"/>
</dbReference>
<dbReference type="OrthoDB" id="411145at2759"/>
<name>A0A2S7YKG8_BEABA</name>
<dbReference type="GO" id="GO:0046872">
    <property type="term" value="F:metal ion binding"/>
    <property type="evidence" value="ECO:0007669"/>
    <property type="project" value="UniProtKB-KW"/>
</dbReference>
<dbReference type="Gene3D" id="3.40.190.80">
    <property type="match status" value="1"/>
</dbReference>
<dbReference type="PANTHER" id="PTHR43200:SF2">
    <property type="entry name" value="3'(2'),5'-BISPHOSPHATE NUCLEOTIDASE"/>
    <property type="match status" value="1"/>
</dbReference>
<feature type="binding site" evidence="6">
    <location>
        <position position="142"/>
    </location>
    <ligand>
        <name>Mg(2+)</name>
        <dbReference type="ChEBI" id="CHEBI:18420"/>
        <label>1</label>
        <note>catalytic</note>
    </ligand>
</feature>
<evidence type="ECO:0000256" key="3">
    <source>
        <dbReference type="ARBA" id="ARBA00022723"/>
    </source>
</evidence>
<proteinExistence type="inferred from homology"/>
<organism evidence="7 8">
    <name type="scientific">Beauveria bassiana</name>
    <name type="common">White muscardine disease fungus</name>
    <name type="synonym">Tritirachium shiotae</name>
    <dbReference type="NCBI Taxonomy" id="176275"/>
    <lineage>
        <taxon>Eukaryota</taxon>
        <taxon>Fungi</taxon>
        <taxon>Dikarya</taxon>
        <taxon>Ascomycota</taxon>
        <taxon>Pezizomycotina</taxon>
        <taxon>Sordariomycetes</taxon>
        <taxon>Hypocreomycetidae</taxon>
        <taxon>Hypocreales</taxon>
        <taxon>Cordycipitaceae</taxon>
        <taxon>Beauveria</taxon>
    </lineage>
</organism>
<dbReference type="InterPro" id="IPR051090">
    <property type="entry name" value="Inositol_monoP_superfamily"/>
</dbReference>
<protein>
    <recommendedName>
        <fullName evidence="9">3'(2'),5'-bisphosphate nucleotidase</fullName>
    </recommendedName>
</protein>
<feature type="binding site" evidence="6">
    <location>
        <position position="141"/>
    </location>
    <ligand>
        <name>Mg(2+)</name>
        <dbReference type="ChEBI" id="CHEBI:18420"/>
        <label>1</label>
        <note>catalytic</note>
    </ligand>
</feature>
<dbReference type="InterPro" id="IPR020550">
    <property type="entry name" value="Inositol_monophosphatase_CS"/>
</dbReference>
<dbReference type="SUPFAM" id="SSF56655">
    <property type="entry name" value="Carbohydrate phosphatase"/>
    <property type="match status" value="1"/>
</dbReference>
<comment type="cofactor">
    <cofactor evidence="1 6">
        <name>Mg(2+)</name>
        <dbReference type="ChEBI" id="CHEBI:18420"/>
    </cofactor>
</comment>
<comment type="caution">
    <text evidence="7">The sequence shown here is derived from an EMBL/GenBank/DDBJ whole genome shotgun (WGS) entry which is preliminary data.</text>
</comment>
<gene>
    <name evidence="7" type="ORF">BB8028_0006g06720</name>
</gene>
<feature type="binding site" evidence="6">
    <location>
        <position position="69"/>
    </location>
    <ligand>
        <name>Mg(2+)</name>
        <dbReference type="ChEBI" id="CHEBI:18420"/>
        <label>1</label>
        <note>catalytic</note>
    </ligand>
</feature>
<keyword evidence="4" id="KW-0378">Hydrolase</keyword>
<dbReference type="PROSITE" id="PS00630">
    <property type="entry name" value="IMP_2"/>
    <property type="match status" value="1"/>
</dbReference>
<evidence type="ECO:0000256" key="1">
    <source>
        <dbReference type="ARBA" id="ARBA00001946"/>
    </source>
</evidence>
<evidence type="ECO:0000256" key="4">
    <source>
        <dbReference type="ARBA" id="ARBA00022801"/>
    </source>
</evidence>